<sequence length="415" mass="46644">MAATPLAEFLTSHKNIQKLPDQDLFSRLQRAAWGKPLKELIRLQPILRPQKKEDKVKEPGWEGPLPKSCLVLDNFSLELTSAHPKYHGLLVRREWADAAEALHAYAADPDFAMRYFFYTERGAESEEILKHAEEDGLEVRFNEEWIEDAPPLLTKVPPNPFLKGTTTDVGGGVNAVGACVIGQWACGSTSLRPSSYGVSLNNGAYVISNLNKRFCRYFAEVLPNSTFSLVDSNDAVTVPDYLVSLGAFILHAGKMNTASIEWLESVGGGRPCTRYYMKKWSAYELLAARMLHPHVEVTEKWLCEAADMYGHSAGMACVAPASDNRDLDADTRLAMHSIRDMDDFKKMMMRGIQHDFSLPAAYRLVSVAPDTLTDNRRNKLSVEQPTKHVFRMLWDSPVFKSREQMQLEALLKMMG</sequence>
<comment type="caution">
    <text evidence="1">The sequence shown here is derived from an EMBL/GenBank/DDBJ whole genome shotgun (WGS) entry which is preliminary data.</text>
</comment>
<accession>A0A4S4MR10</accession>
<gene>
    <name evidence="1" type="ORF">EUX98_g6021</name>
</gene>
<organism evidence="1 2">
    <name type="scientific">Antrodiella citrinella</name>
    <dbReference type="NCBI Taxonomy" id="2447956"/>
    <lineage>
        <taxon>Eukaryota</taxon>
        <taxon>Fungi</taxon>
        <taxon>Dikarya</taxon>
        <taxon>Basidiomycota</taxon>
        <taxon>Agaricomycotina</taxon>
        <taxon>Agaricomycetes</taxon>
        <taxon>Polyporales</taxon>
        <taxon>Steccherinaceae</taxon>
        <taxon>Antrodiella</taxon>
    </lineage>
</organism>
<dbReference type="AlphaFoldDB" id="A0A4S4MR10"/>
<keyword evidence="2" id="KW-1185">Reference proteome</keyword>
<dbReference type="Proteomes" id="UP000308730">
    <property type="component" value="Unassembled WGS sequence"/>
</dbReference>
<dbReference type="OrthoDB" id="2340858at2759"/>
<dbReference type="EMBL" id="SGPM01000198">
    <property type="protein sequence ID" value="THH28165.1"/>
    <property type="molecule type" value="Genomic_DNA"/>
</dbReference>
<evidence type="ECO:0000313" key="1">
    <source>
        <dbReference type="EMBL" id="THH28165.1"/>
    </source>
</evidence>
<proteinExistence type="predicted"/>
<protein>
    <submittedName>
        <fullName evidence="1">Uncharacterized protein</fullName>
    </submittedName>
</protein>
<reference evidence="1 2" key="1">
    <citation type="submission" date="2019-02" db="EMBL/GenBank/DDBJ databases">
        <title>Genome sequencing of the rare red list fungi Antrodiella citrinella (Flaviporus citrinellus).</title>
        <authorList>
            <person name="Buettner E."/>
            <person name="Kellner H."/>
        </authorList>
    </citation>
    <scope>NUCLEOTIDE SEQUENCE [LARGE SCALE GENOMIC DNA]</scope>
    <source>
        <strain evidence="1 2">DSM 108506</strain>
    </source>
</reference>
<name>A0A4S4MR10_9APHY</name>
<evidence type="ECO:0000313" key="2">
    <source>
        <dbReference type="Proteomes" id="UP000308730"/>
    </source>
</evidence>